<sequence>MEEDKVLDINTDFGSADNIGTKTLIENNECSNSTKTTQLEVNKRVSGSLWERFKEVKKNSSSKPHSSMSDTDDESEVEEVYFPRYDKSNYIASTDGEFTMEDDDLNCYDGYEAQIYDLPNEMQNLCDHYDILLKSRVRK</sequence>
<feature type="region of interest" description="Disordered" evidence="1">
    <location>
        <begin position="56"/>
        <end position="77"/>
    </location>
</feature>
<feature type="compositionally biased region" description="Low complexity" evidence="1">
    <location>
        <begin position="59"/>
        <end position="69"/>
    </location>
</feature>
<accession>A0A699HFH2</accession>
<dbReference type="AlphaFoldDB" id="A0A699HFH2"/>
<organism evidence="2">
    <name type="scientific">Tanacetum cinerariifolium</name>
    <name type="common">Dalmatian daisy</name>
    <name type="synonym">Chrysanthemum cinerariifolium</name>
    <dbReference type="NCBI Taxonomy" id="118510"/>
    <lineage>
        <taxon>Eukaryota</taxon>
        <taxon>Viridiplantae</taxon>
        <taxon>Streptophyta</taxon>
        <taxon>Embryophyta</taxon>
        <taxon>Tracheophyta</taxon>
        <taxon>Spermatophyta</taxon>
        <taxon>Magnoliopsida</taxon>
        <taxon>eudicotyledons</taxon>
        <taxon>Gunneridae</taxon>
        <taxon>Pentapetalae</taxon>
        <taxon>asterids</taxon>
        <taxon>campanulids</taxon>
        <taxon>Asterales</taxon>
        <taxon>Asteraceae</taxon>
        <taxon>Asteroideae</taxon>
        <taxon>Anthemideae</taxon>
        <taxon>Anthemidinae</taxon>
        <taxon>Tanacetum</taxon>
    </lineage>
</organism>
<dbReference type="EMBL" id="BKCJ010133251">
    <property type="protein sequence ID" value="GEX83502.1"/>
    <property type="molecule type" value="Genomic_DNA"/>
</dbReference>
<reference evidence="2" key="1">
    <citation type="journal article" date="2019" name="Sci. Rep.">
        <title>Draft genome of Tanacetum cinerariifolium, the natural source of mosquito coil.</title>
        <authorList>
            <person name="Yamashiro T."/>
            <person name="Shiraishi A."/>
            <person name="Satake H."/>
            <person name="Nakayama K."/>
        </authorList>
    </citation>
    <scope>NUCLEOTIDE SEQUENCE</scope>
</reference>
<comment type="caution">
    <text evidence="2">The sequence shown here is derived from an EMBL/GenBank/DDBJ whole genome shotgun (WGS) entry which is preliminary data.</text>
</comment>
<gene>
    <name evidence="2" type="ORF">Tci_355477</name>
</gene>
<protein>
    <submittedName>
        <fullName evidence="2">ATPase, F1/V1/A1 complex, alpha/beta subunit, zinc knuckle CX2CX4HX4C</fullName>
    </submittedName>
</protein>
<evidence type="ECO:0000256" key="1">
    <source>
        <dbReference type="SAM" id="MobiDB-lite"/>
    </source>
</evidence>
<evidence type="ECO:0000313" key="2">
    <source>
        <dbReference type="EMBL" id="GEX83502.1"/>
    </source>
</evidence>
<proteinExistence type="predicted"/>
<name>A0A699HFH2_TANCI</name>